<evidence type="ECO:0000256" key="3">
    <source>
        <dbReference type="ARBA" id="ARBA00023163"/>
    </source>
</evidence>
<evidence type="ECO:0000256" key="1">
    <source>
        <dbReference type="ARBA" id="ARBA00023015"/>
    </source>
</evidence>
<reference evidence="6" key="1">
    <citation type="journal article" date="2019" name="Int. J. Syst. Evol. Microbiol.">
        <title>The Global Catalogue of Microorganisms (GCM) 10K type strain sequencing project: providing services to taxonomists for standard genome sequencing and annotation.</title>
        <authorList>
            <consortium name="The Broad Institute Genomics Platform"/>
            <consortium name="The Broad Institute Genome Sequencing Center for Infectious Disease"/>
            <person name="Wu L."/>
            <person name="Ma J."/>
        </authorList>
    </citation>
    <scope>NUCLEOTIDE SEQUENCE [LARGE SCALE GENOMIC DNA]</scope>
    <source>
        <strain evidence="6">JCM 9458</strain>
    </source>
</reference>
<dbReference type="InterPro" id="IPR001845">
    <property type="entry name" value="HTH_ArsR_DNA-bd_dom"/>
</dbReference>
<dbReference type="PANTHER" id="PTHR33154">
    <property type="entry name" value="TRANSCRIPTIONAL REGULATOR, ARSR FAMILY"/>
    <property type="match status" value="1"/>
</dbReference>
<evidence type="ECO:0000259" key="4">
    <source>
        <dbReference type="SMART" id="SM00418"/>
    </source>
</evidence>
<dbReference type="InterPro" id="IPR051081">
    <property type="entry name" value="HTH_MetalResp_TranReg"/>
</dbReference>
<dbReference type="SUPFAM" id="SSF46785">
    <property type="entry name" value="Winged helix' DNA-binding domain"/>
    <property type="match status" value="1"/>
</dbReference>
<keyword evidence="3" id="KW-0804">Transcription</keyword>
<dbReference type="Proteomes" id="UP001501676">
    <property type="component" value="Unassembled WGS sequence"/>
</dbReference>
<dbReference type="CDD" id="cd00090">
    <property type="entry name" value="HTH_ARSR"/>
    <property type="match status" value="1"/>
</dbReference>
<dbReference type="InterPro" id="IPR036388">
    <property type="entry name" value="WH-like_DNA-bd_sf"/>
</dbReference>
<protein>
    <recommendedName>
        <fullName evidence="4">HTH arsR-type domain-containing protein</fullName>
    </recommendedName>
</protein>
<dbReference type="EMBL" id="BAAAYN010000002">
    <property type="protein sequence ID" value="GAA3382243.1"/>
    <property type="molecule type" value="Genomic_DNA"/>
</dbReference>
<evidence type="ECO:0000256" key="2">
    <source>
        <dbReference type="ARBA" id="ARBA00023125"/>
    </source>
</evidence>
<keyword evidence="1" id="KW-0805">Transcription regulation</keyword>
<keyword evidence="6" id="KW-1185">Reference proteome</keyword>
<organism evidence="5 6">
    <name type="scientific">Cryptosporangium minutisporangium</name>
    <dbReference type="NCBI Taxonomy" id="113569"/>
    <lineage>
        <taxon>Bacteria</taxon>
        <taxon>Bacillati</taxon>
        <taxon>Actinomycetota</taxon>
        <taxon>Actinomycetes</taxon>
        <taxon>Cryptosporangiales</taxon>
        <taxon>Cryptosporangiaceae</taxon>
        <taxon>Cryptosporangium</taxon>
    </lineage>
</organism>
<evidence type="ECO:0000313" key="5">
    <source>
        <dbReference type="EMBL" id="GAA3382243.1"/>
    </source>
</evidence>
<name>A0ABP6SQA1_9ACTN</name>
<comment type="caution">
    <text evidence="5">The sequence shown here is derived from an EMBL/GenBank/DDBJ whole genome shotgun (WGS) entry which is preliminary data.</text>
</comment>
<dbReference type="Pfam" id="PF12840">
    <property type="entry name" value="HTH_20"/>
    <property type="match status" value="1"/>
</dbReference>
<dbReference type="InterPro" id="IPR011991">
    <property type="entry name" value="ArsR-like_HTH"/>
</dbReference>
<dbReference type="RefSeq" id="WP_345726115.1">
    <property type="nucleotide sequence ID" value="NZ_BAAAYN010000002.1"/>
</dbReference>
<keyword evidence="2" id="KW-0238">DNA-binding</keyword>
<proteinExistence type="predicted"/>
<accession>A0ABP6SQA1</accession>
<dbReference type="Gene3D" id="1.10.10.10">
    <property type="entry name" value="Winged helix-like DNA-binding domain superfamily/Winged helix DNA-binding domain"/>
    <property type="match status" value="1"/>
</dbReference>
<evidence type="ECO:0000313" key="6">
    <source>
        <dbReference type="Proteomes" id="UP001501676"/>
    </source>
</evidence>
<feature type="domain" description="HTH arsR-type" evidence="4">
    <location>
        <begin position="15"/>
        <end position="98"/>
    </location>
</feature>
<dbReference type="SMART" id="SM00418">
    <property type="entry name" value="HTH_ARSR"/>
    <property type="match status" value="1"/>
</dbReference>
<dbReference type="InterPro" id="IPR036390">
    <property type="entry name" value="WH_DNA-bd_sf"/>
</dbReference>
<gene>
    <name evidence="5" type="ORF">GCM10020369_03330</name>
</gene>
<sequence>MSLESPGGESRDPVTELRAVAHPLRLQILSLLTGAPMTATEVAQELGTTHANASYHLRKLLALPAVVVESEGGPGRGGRKRYRYDVERAAARPAATARPVDAQRGLLLAMAEELSRRAGLLSADGGPGDQTDAELWVTPDDWEAVVSTVRDATLALHRAAKPPRAPGTIRVNATIALFRMQQPEAGL</sequence>
<dbReference type="PANTHER" id="PTHR33154:SF33">
    <property type="entry name" value="TRANSCRIPTIONAL REPRESSOR SDPR"/>
    <property type="match status" value="1"/>
</dbReference>